<dbReference type="Gene3D" id="3.30.1400.10">
    <property type="entry name" value="ZipA, C-terminal FtsZ-binding domain"/>
    <property type="match status" value="1"/>
</dbReference>
<evidence type="ECO:0000256" key="11">
    <source>
        <dbReference type="SAM" id="Phobius"/>
    </source>
</evidence>
<dbReference type="PANTHER" id="PTHR38685">
    <property type="entry name" value="CELL DIVISION PROTEIN ZIPA"/>
    <property type="match status" value="1"/>
</dbReference>
<dbReference type="Pfam" id="PF04354">
    <property type="entry name" value="ZipA_C"/>
    <property type="match status" value="1"/>
</dbReference>
<evidence type="ECO:0000256" key="7">
    <source>
        <dbReference type="ARBA" id="ARBA00023306"/>
    </source>
</evidence>
<evidence type="ECO:0000256" key="8">
    <source>
        <dbReference type="RuleBase" id="RU003612"/>
    </source>
</evidence>
<keyword evidence="1 9" id="KW-1003">Cell membrane</keyword>
<evidence type="ECO:0000259" key="12">
    <source>
        <dbReference type="SMART" id="SM00771"/>
    </source>
</evidence>
<evidence type="ECO:0000256" key="2">
    <source>
        <dbReference type="ARBA" id="ARBA00022519"/>
    </source>
</evidence>
<keyword evidence="7 8" id="KW-0131">Cell cycle</keyword>
<dbReference type="InterPro" id="IPR007449">
    <property type="entry name" value="ZipA_FtsZ-bd_C"/>
</dbReference>
<comment type="function">
    <text evidence="8">Essential cell division protein that stabilizes the FtsZ protofilaments by cross-linking them and that serves as a cytoplasmic membrane anchor for the Z ring. Also required for the recruitment to the septal ring of downstream cell division proteins.</text>
</comment>
<comment type="similarity">
    <text evidence="8">Belongs to the ZipA family.</text>
</comment>
<evidence type="ECO:0000256" key="5">
    <source>
        <dbReference type="ARBA" id="ARBA00022989"/>
    </source>
</evidence>
<keyword evidence="6 9" id="KW-0472">Membrane</keyword>
<organism evidence="13 14">
    <name type="scientific">Thiomicrorhabdus sediminis</name>
    <dbReference type="NCBI Taxonomy" id="2580412"/>
    <lineage>
        <taxon>Bacteria</taxon>
        <taxon>Pseudomonadati</taxon>
        <taxon>Pseudomonadota</taxon>
        <taxon>Gammaproteobacteria</taxon>
        <taxon>Thiotrichales</taxon>
        <taxon>Piscirickettsiaceae</taxon>
        <taxon>Thiomicrorhabdus</taxon>
    </lineage>
</organism>
<keyword evidence="14" id="KW-1185">Reference proteome</keyword>
<evidence type="ECO:0000256" key="3">
    <source>
        <dbReference type="ARBA" id="ARBA00022618"/>
    </source>
</evidence>
<dbReference type="InterPro" id="IPR036765">
    <property type="entry name" value="ZipA_FtsZ-bd_C_sf"/>
</dbReference>
<accession>A0A4P9K5L4</accession>
<protein>
    <recommendedName>
        <fullName evidence="8">Cell division protein ZipA</fullName>
    </recommendedName>
</protein>
<sequence length="380" mass="41800">MLNELQIVLLIFASVVLIGLYFFSRSRKKTLNKSSENSPSASPSRNPSTDDVKKTHQEPKIDKIKAKEALHNLGSEHTPVSEQTHARITAESQSNLVKKQLSSKTPAEEPVEIVTDAVNQAQQELAIDATIPHAENTLSEEERFNQNQGVLSFGDEFDIPADAKDKDRVKNEIDAVKAPENEPDAVQYAAETSQTTGGKHHVLVVDDPGLNGEIDAAMAPEEVKPSFGIPPEQKIRKPVSATNKAPQAFIIMILSTGKEFSMTDVNAALRGVGLTLSDKSIFVKKDSTGNPIIRVANMLEPGTFPEENLENYHTPGVVMILELPTTVRAPAAMDDLILMSRKISQRLGGRLYDMDRHLIRESDIQSMRDTALDYESEPLT</sequence>
<evidence type="ECO:0000313" key="13">
    <source>
        <dbReference type="EMBL" id="QCU90148.1"/>
    </source>
</evidence>
<keyword evidence="2 9" id="KW-0997">Cell inner membrane</keyword>
<dbReference type="GO" id="GO:0000917">
    <property type="term" value="P:division septum assembly"/>
    <property type="evidence" value="ECO:0007669"/>
    <property type="project" value="TreeGrafter"/>
</dbReference>
<evidence type="ECO:0000256" key="1">
    <source>
        <dbReference type="ARBA" id="ARBA00022475"/>
    </source>
</evidence>
<dbReference type="OrthoDB" id="7054914at2"/>
<keyword evidence="3 8" id="KW-0132">Cell division</keyword>
<dbReference type="GO" id="GO:0005886">
    <property type="term" value="C:plasma membrane"/>
    <property type="evidence" value="ECO:0007669"/>
    <property type="project" value="UniProtKB-SubCell"/>
</dbReference>
<feature type="compositionally biased region" description="Low complexity" evidence="10">
    <location>
        <begin position="32"/>
        <end position="47"/>
    </location>
</feature>
<proteinExistence type="inferred from homology"/>
<dbReference type="KEGG" id="thig:FE785_05660"/>
<dbReference type="RefSeq" id="WP_138564824.1">
    <property type="nucleotide sequence ID" value="NZ_CP040602.1"/>
</dbReference>
<evidence type="ECO:0000256" key="9">
    <source>
        <dbReference type="RuleBase" id="RU003613"/>
    </source>
</evidence>
<dbReference type="AlphaFoldDB" id="A0A4P9K5L4"/>
<dbReference type="SUPFAM" id="SSF64383">
    <property type="entry name" value="Cell-division protein ZipA, C-terminal domain"/>
    <property type="match status" value="1"/>
</dbReference>
<keyword evidence="4 9" id="KW-0812">Transmembrane</keyword>
<evidence type="ECO:0000256" key="10">
    <source>
        <dbReference type="SAM" id="MobiDB-lite"/>
    </source>
</evidence>
<dbReference type="GO" id="GO:0032153">
    <property type="term" value="C:cell division site"/>
    <property type="evidence" value="ECO:0007669"/>
    <property type="project" value="TreeGrafter"/>
</dbReference>
<feature type="region of interest" description="Disordered" evidence="10">
    <location>
        <begin position="29"/>
        <end position="67"/>
    </location>
</feature>
<keyword evidence="5 11" id="KW-1133">Transmembrane helix</keyword>
<name>A0A4P9K5L4_9GAMM</name>
<gene>
    <name evidence="13" type="ORF">FE785_05660</name>
</gene>
<feature type="domain" description="ZipA C-terminal FtsZ-binding" evidence="12">
    <location>
        <begin position="245"/>
        <end position="371"/>
    </location>
</feature>
<dbReference type="InterPro" id="IPR011919">
    <property type="entry name" value="Cell_div_ZipA"/>
</dbReference>
<dbReference type="Proteomes" id="UP000304864">
    <property type="component" value="Chromosome"/>
</dbReference>
<evidence type="ECO:0000256" key="6">
    <source>
        <dbReference type="ARBA" id="ARBA00023136"/>
    </source>
</evidence>
<evidence type="ECO:0000256" key="4">
    <source>
        <dbReference type="ARBA" id="ARBA00022692"/>
    </source>
</evidence>
<feature type="transmembrane region" description="Helical" evidence="11">
    <location>
        <begin position="6"/>
        <end position="23"/>
    </location>
</feature>
<dbReference type="EMBL" id="CP040602">
    <property type="protein sequence ID" value="QCU90148.1"/>
    <property type="molecule type" value="Genomic_DNA"/>
</dbReference>
<dbReference type="SMART" id="SM00771">
    <property type="entry name" value="ZipA_C"/>
    <property type="match status" value="1"/>
</dbReference>
<evidence type="ECO:0000313" key="14">
    <source>
        <dbReference type="Proteomes" id="UP000304864"/>
    </source>
</evidence>
<comment type="subcellular location">
    <subcellularLocation>
        <location evidence="9">Cell inner membrane</location>
        <topology evidence="9">Single-pass type I membrane protein</topology>
    </subcellularLocation>
</comment>
<feature type="compositionally biased region" description="Basic and acidic residues" evidence="10">
    <location>
        <begin position="48"/>
        <end position="67"/>
    </location>
</feature>
<reference evidence="13 14" key="1">
    <citation type="submission" date="2019-05" db="EMBL/GenBank/DDBJ databases">
        <title>Thiomicrorhabdus sediminis sp. nov, a novel sulfur-oxidizing bacterium isolated from coastal sediment.</title>
        <authorList>
            <person name="Liu X."/>
        </authorList>
    </citation>
    <scope>NUCLEOTIDE SEQUENCE [LARGE SCALE GENOMIC DNA]</scope>
    <source>
        <strain evidence="13 14">G1</strain>
    </source>
</reference>
<dbReference type="PANTHER" id="PTHR38685:SF1">
    <property type="entry name" value="CELL DIVISION PROTEIN ZIPA"/>
    <property type="match status" value="1"/>
</dbReference>